<dbReference type="SMART" id="SM00209">
    <property type="entry name" value="TSP1"/>
    <property type="match status" value="1"/>
</dbReference>
<dbReference type="Proteomes" id="UP001152888">
    <property type="component" value="Unassembled WGS sequence"/>
</dbReference>
<proteinExistence type="predicted"/>
<dbReference type="InterPro" id="IPR000884">
    <property type="entry name" value="TSP1_rpt"/>
</dbReference>
<dbReference type="Pfam" id="PF00090">
    <property type="entry name" value="TSP_1"/>
    <property type="match status" value="1"/>
</dbReference>
<dbReference type="AlphaFoldDB" id="A0A9P0KZ55"/>
<dbReference type="EMBL" id="CAKOFQ010007017">
    <property type="protein sequence ID" value="CAH1987334.1"/>
    <property type="molecule type" value="Genomic_DNA"/>
</dbReference>
<reference evidence="1" key="1">
    <citation type="submission" date="2022-03" db="EMBL/GenBank/DDBJ databases">
        <authorList>
            <person name="Sayadi A."/>
        </authorList>
    </citation>
    <scope>NUCLEOTIDE SEQUENCE</scope>
</reference>
<dbReference type="SUPFAM" id="SSF82895">
    <property type="entry name" value="TSP-1 type 1 repeat"/>
    <property type="match status" value="1"/>
</dbReference>
<dbReference type="PROSITE" id="PS50092">
    <property type="entry name" value="TSP1"/>
    <property type="match status" value="1"/>
</dbReference>
<keyword evidence="2" id="KW-1185">Reference proteome</keyword>
<comment type="caution">
    <text evidence="1">The sequence shown here is derived from an EMBL/GenBank/DDBJ whole genome shotgun (WGS) entry which is preliminary data.</text>
</comment>
<organism evidence="1 2">
    <name type="scientific">Acanthoscelides obtectus</name>
    <name type="common">Bean weevil</name>
    <name type="synonym">Bruchus obtectus</name>
    <dbReference type="NCBI Taxonomy" id="200917"/>
    <lineage>
        <taxon>Eukaryota</taxon>
        <taxon>Metazoa</taxon>
        <taxon>Ecdysozoa</taxon>
        <taxon>Arthropoda</taxon>
        <taxon>Hexapoda</taxon>
        <taxon>Insecta</taxon>
        <taxon>Pterygota</taxon>
        <taxon>Neoptera</taxon>
        <taxon>Endopterygota</taxon>
        <taxon>Coleoptera</taxon>
        <taxon>Polyphaga</taxon>
        <taxon>Cucujiformia</taxon>
        <taxon>Chrysomeloidea</taxon>
        <taxon>Chrysomelidae</taxon>
        <taxon>Bruchinae</taxon>
        <taxon>Bruchini</taxon>
        <taxon>Acanthoscelides</taxon>
    </lineage>
</organism>
<name>A0A9P0KZ55_ACAOB</name>
<accession>A0A9P0KZ55</accession>
<protein>
    <submittedName>
        <fullName evidence="1">Uncharacterized protein</fullName>
    </submittedName>
</protein>
<dbReference type="InterPro" id="IPR036383">
    <property type="entry name" value="TSP1_rpt_sf"/>
</dbReference>
<dbReference type="OrthoDB" id="5973910at2759"/>
<evidence type="ECO:0000313" key="2">
    <source>
        <dbReference type="Proteomes" id="UP001152888"/>
    </source>
</evidence>
<sequence length="101" mass="11309">MGVSPVKGSALGRRKTAYHVRKKSWCWTLLTTMTCTITCTPARWSSWSEWSECTADCTKIRRRQCIPGNGGKKTCSGKDTQSTPCSAEQCRTMELTRVREG</sequence>
<gene>
    <name evidence="1" type="ORF">ACAOBT_LOCUS17793</name>
</gene>
<dbReference type="Gene3D" id="2.20.100.10">
    <property type="entry name" value="Thrombospondin type-1 (TSP1) repeat"/>
    <property type="match status" value="1"/>
</dbReference>
<evidence type="ECO:0000313" key="1">
    <source>
        <dbReference type="EMBL" id="CAH1987334.1"/>
    </source>
</evidence>